<gene>
    <name evidence="2" type="ORF">MKQ68_06310</name>
</gene>
<name>A0ABY6J801_9BACT</name>
<dbReference type="Gene3D" id="1.25.40.390">
    <property type="match status" value="1"/>
</dbReference>
<keyword evidence="3" id="KW-1185">Reference proteome</keyword>
<dbReference type="SUPFAM" id="SSF48452">
    <property type="entry name" value="TPR-like"/>
    <property type="match status" value="1"/>
</dbReference>
<dbReference type="InterPro" id="IPR011990">
    <property type="entry name" value="TPR-like_helical_dom_sf"/>
</dbReference>
<dbReference type="InterPro" id="IPR033985">
    <property type="entry name" value="SusD-like_N"/>
</dbReference>
<dbReference type="RefSeq" id="WP_264282555.1">
    <property type="nucleotide sequence ID" value="NZ_CP107006.1"/>
</dbReference>
<dbReference type="PROSITE" id="PS51257">
    <property type="entry name" value="PROKAR_LIPOPROTEIN"/>
    <property type="match status" value="1"/>
</dbReference>
<evidence type="ECO:0000313" key="2">
    <source>
        <dbReference type="EMBL" id="UYQ94702.1"/>
    </source>
</evidence>
<sequence>MNNRNTKSGIMLVGIVVFYCLIMAACRDFLAENPNPDSEELTDLEELQKMLDHSTQNVDFPNYPLLAADDYYVTSNDYKSGEANDQLMHVWSVTANGDDAWRAAYRRIFDANLALEKLGEFGKSSSQTEEVKQIKGSALFLRAYNFFCLAQTFTDQYSPATANAVGIPLKINTSTNDIPVAASIRQTYERIIQDCLNAKNLLSETKVYISRPSRAAVWALLSKTYLTIGDYELAGQAADSCLSLYSLLLDYNHLDSTLAAPFLSRTTAKYCSILFLCLRFS</sequence>
<dbReference type="Pfam" id="PF14322">
    <property type="entry name" value="SusD-like_3"/>
    <property type="match status" value="1"/>
</dbReference>
<evidence type="ECO:0000313" key="3">
    <source>
        <dbReference type="Proteomes" id="UP001162741"/>
    </source>
</evidence>
<accession>A0ABY6J801</accession>
<reference evidence="2" key="1">
    <citation type="submission" date="2022-10" db="EMBL/GenBank/DDBJ databases">
        <title>Chitinophaga sp. nov., isolated from soil.</title>
        <authorList>
            <person name="Jeon C.O."/>
        </authorList>
    </citation>
    <scope>NUCLEOTIDE SEQUENCE</scope>
    <source>
        <strain evidence="2">R8</strain>
    </source>
</reference>
<organism evidence="2 3">
    <name type="scientific">Chitinophaga horti</name>
    <dbReference type="NCBI Taxonomy" id="2920382"/>
    <lineage>
        <taxon>Bacteria</taxon>
        <taxon>Pseudomonadati</taxon>
        <taxon>Bacteroidota</taxon>
        <taxon>Chitinophagia</taxon>
        <taxon>Chitinophagales</taxon>
        <taxon>Chitinophagaceae</taxon>
        <taxon>Chitinophaga</taxon>
    </lineage>
</organism>
<feature type="domain" description="SusD-like N-terminal" evidence="1">
    <location>
        <begin position="47"/>
        <end position="226"/>
    </location>
</feature>
<evidence type="ECO:0000259" key="1">
    <source>
        <dbReference type="Pfam" id="PF14322"/>
    </source>
</evidence>
<dbReference type="EMBL" id="CP107006">
    <property type="protein sequence ID" value="UYQ94702.1"/>
    <property type="molecule type" value="Genomic_DNA"/>
</dbReference>
<protein>
    <submittedName>
        <fullName evidence="2">RagB/SusD family nutrient uptake outer membrane protein</fullName>
    </submittedName>
</protein>
<proteinExistence type="predicted"/>
<dbReference type="Proteomes" id="UP001162741">
    <property type="component" value="Chromosome"/>
</dbReference>